<feature type="transmembrane region" description="Helical" evidence="10">
    <location>
        <begin position="35"/>
        <end position="57"/>
    </location>
</feature>
<evidence type="ECO:0000256" key="8">
    <source>
        <dbReference type="ARBA" id="ARBA00023136"/>
    </source>
</evidence>
<dbReference type="GO" id="GO:0015031">
    <property type="term" value="P:protein transport"/>
    <property type="evidence" value="ECO:0007669"/>
    <property type="project" value="UniProtKB-KW"/>
</dbReference>
<sequence length="262" mass="26893">MALVRLARSFICVRGTVPVQLSLRPVLRFNAHAPWLPRLASVALFVALCALVTYWVLTFSAMRTLPVPQSARVAQTEAVETGAVATLFGGSAQGGPRDVQLLGVVAEVNGGAGAAIVSMDGGPPKAVRSGAELSQQIRLVEIRQRSVVIERSGVRQEIALPVQAGAARAPAAGAPAPALPTPPAGAAAPMATPMPPPAPVASPPTQPTQPPQPPQAAQPTHAAPGQPPQPQVQSQPQAQPAAQHQPMMAPPPSQDGMLVPKN</sequence>
<gene>
    <name evidence="12" type="ORF">CO2235_10021</name>
</gene>
<keyword evidence="7 10" id="KW-1133">Transmembrane helix</keyword>
<dbReference type="Proteomes" id="UP000256862">
    <property type="component" value="Chromosome CO2235"/>
</dbReference>
<evidence type="ECO:0000256" key="9">
    <source>
        <dbReference type="SAM" id="MobiDB-lite"/>
    </source>
</evidence>
<dbReference type="InterPro" id="IPR024961">
    <property type="entry name" value="T2SS_GspC_N"/>
</dbReference>
<evidence type="ECO:0000256" key="1">
    <source>
        <dbReference type="ARBA" id="ARBA00004533"/>
    </source>
</evidence>
<name>A0A976G803_9BURK</name>
<evidence type="ECO:0000256" key="2">
    <source>
        <dbReference type="ARBA" id="ARBA00022448"/>
    </source>
</evidence>
<evidence type="ECO:0000256" key="3">
    <source>
        <dbReference type="ARBA" id="ARBA00022475"/>
    </source>
</evidence>
<proteinExistence type="predicted"/>
<accession>A0A976G803</accession>
<evidence type="ECO:0000256" key="6">
    <source>
        <dbReference type="ARBA" id="ARBA00022927"/>
    </source>
</evidence>
<reference evidence="12 13" key="1">
    <citation type="submission" date="2018-01" db="EMBL/GenBank/DDBJ databases">
        <authorList>
            <person name="Clerissi C."/>
        </authorList>
    </citation>
    <scope>NUCLEOTIDE SEQUENCE [LARGE SCALE GENOMIC DNA]</scope>
    <source>
        <strain evidence="12">Cupriavidus oxalaticus LMG 2235</strain>
    </source>
</reference>
<comment type="caution">
    <text evidence="12">The sequence shown here is derived from an EMBL/GenBank/DDBJ whole genome shotgun (WGS) entry which is preliminary data.</text>
</comment>
<feature type="region of interest" description="Disordered" evidence="9">
    <location>
        <begin position="172"/>
        <end position="262"/>
    </location>
</feature>
<evidence type="ECO:0000313" key="13">
    <source>
        <dbReference type="Proteomes" id="UP000256862"/>
    </source>
</evidence>
<feature type="compositionally biased region" description="Low complexity" evidence="9">
    <location>
        <begin position="231"/>
        <end position="247"/>
    </location>
</feature>
<dbReference type="EMBL" id="OGUS01000109">
    <property type="protein sequence ID" value="SPC10636.1"/>
    <property type="molecule type" value="Genomic_DNA"/>
</dbReference>
<feature type="compositionally biased region" description="Pro residues" evidence="9">
    <location>
        <begin position="192"/>
        <end position="216"/>
    </location>
</feature>
<dbReference type="Pfam" id="PF11356">
    <property type="entry name" value="T2SSC"/>
    <property type="match status" value="1"/>
</dbReference>
<dbReference type="AlphaFoldDB" id="A0A976G803"/>
<keyword evidence="2" id="KW-0813">Transport</keyword>
<evidence type="ECO:0000313" key="12">
    <source>
        <dbReference type="EMBL" id="SPC10636.1"/>
    </source>
</evidence>
<dbReference type="Gene3D" id="2.30.30.830">
    <property type="match status" value="1"/>
</dbReference>
<dbReference type="GO" id="GO:0005886">
    <property type="term" value="C:plasma membrane"/>
    <property type="evidence" value="ECO:0007669"/>
    <property type="project" value="UniProtKB-SubCell"/>
</dbReference>
<keyword evidence="5 10" id="KW-0812">Transmembrane</keyword>
<evidence type="ECO:0000256" key="4">
    <source>
        <dbReference type="ARBA" id="ARBA00022519"/>
    </source>
</evidence>
<evidence type="ECO:0000259" key="11">
    <source>
        <dbReference type="Pfam" id="PF11356"/>
    </source>
</evidence>
<feature type="domain" description="Type II secretion system protein GspC N-terminal" evidence="11">
    <location>
        <begin position="98"/>
        <end position="160"/>
    </location>
</feature>
<evidence type="ECO:0000256" key="10">
    <source>
        <dbReference type="SAM" id="Phobius"/>
    </source>
</evidence>
<evidence type="ECO:0000256" key="7">
    <source>
        <dbReference type="ARBA" id="ARBA00022989"/>
    </source>
</evidence>
<organism evidence="12 13">
    <name type="scientific">Cupriavidus oxalaticus</name>
    <dbReference type="NCBI Taxonomy" id="96344"/>
    <lineage>
        <taxon>Bacteria</taxon>
        <taxon>Pseudomonadati</taxon>
        <taxon>Pseudomonadota</taxon>
        <taxon>Betaproteobacteria</taxon>
        <taxon>Burkholderiales</taxon>
        <taxon>Burkholderiaceae</taxon>
        <taxon>Cupriavidus</taxon>
    </lineage>
</organism>
<evidence type="ECO:0000256" key="5">
    <source>
        <dbReference type="ARBA" id="ARBA00022692"/>
    </source>
</evidence>
<comment type="subcellular location">
    <subcellularLocation>
        <location evidence="1">Cell inner membrane</location>
    </subcellularLocation>
</comment>
<keyword evidence="3" id="KW-1003">Cell membrane</keyword>
<keyword evidence="8 10" id="KW-0472">Membrane</keyword>
<protein>
    <submittedName>
        <fullName evidence="12">Pilus assembly protein PilZ</fullName>
    </submittedName>
</protein>
<keyword evidence="4" id="KW-0997">Cell inner membrane</keyword>
<keyword evidence="6" id="KW-0653">Protein transport</keyword>